<protein>
    <submittedName>
        <fullName evidence="1">Uncharacterized protein</fullName>
    </submittedName>
</protein>
<gene>
    <name evidence="1" type="ORF">US50_C0012G0015</name>
</gene>
<reference evidence="1 2" key="1">
    <citation type="journal article" date="2015" name="Nature">
        <title>rRNA introns, odd ribosomes, and small enigmatic genomes across a large radiation of phyla.</title>
        <authorList>
            <person name="Brown C.T."/>
            <person name="Hug L.A."/>
            <person name="Thomas B.C."/>
            <person name="Sharon I."/>
            <person name="Castelle C.J."/>
            <person name="Singh A."/>
            <person name="Wilkins M.J."/>
            <person name="Williams K.H."/>
            <person name="Banfield J.F."/>
        </authorList>
    </citation>
    <scope>NUCLEOTIDE SEQUENCE [LARGE SCALE GENOMIC DNA]</scope>
</reference>
<sequence length="68" mass="8216">MEKIFYQIKFSSFILKNDILKILNGKNKSKKLRVLYKDYQDSDYGHFHGSNKKIYIKPKEKIIEVQVY</sequence>
<organism evidence="1 2">
    <name type="scientific">Candidatus Nomurabacteria bacterium GW2011_GWB1_37_5</name>
    <dbReference type="NCBI Taxonomy" id="1618742"/>
    <lineage>
        <taxon>Bacteria</taxon>
        <taxon>Candidatus Nomuraibacteriota</taxon>
    </lineage>
</organism>
<proteinExistence type="predicted"/>
<dbReference type="EMBL" id="LBTF01000012">
    <property type="protein sequence ID" value="KKQ35550.1"/>
    <property type="molecule type" value="Genomic_DNA"/>
</dbReference>
<evidence type="ECO:0000313" key="1">
    <source>
        <dbReference type="EMBL" id="KKQ35550.1"/>
    </source>
</evidence>
<accession>A0A0G0HAH7</accession>
<evidence type="ECO:0000313" key="2">
    <source>
        <dbReference type="Proteomes" id="UP000033876"/>
    </source>
</evidence>
<name>A0A0G0HAH7_9BACT</name>
<dbReference type="Proteomes" id="UP000033876">
    <property type="component" value="Unassembled WGS sequence"/>
</dbReference>
<dbReference type="AlphaFoldDB" id="A0A0G0HAH7"/>
<comment type="caution">
    <text evidence="1">The sequence shown here is derived from an EMBL/GenBank/DDBJ whole genome shotgun (WGS) entry which is preliminary data.</text>
</comment>